<gene>
    <name evidence="1" type="ORF">T12_3848</name>
</gene>
<dbReference type="AlphaFoldDB" id="A0A0V0Z8X1"/>
<proteinExistence type="predicted"/>
<evidence type="ECO:0000313" key="1">
    <source>
        <dbReference type="EMBL" id="KRY08929.1"/>
    </source>
</evidence>
<accession>A0A0V0Z8X1</accession>
<comment type="caution">
    <text evidence="1">The sequence shown here is derived from an EMBL/GenBank/DDBJ whole genome shotgun (WGS) entry which is preliminary data.</text>
</comment>
<protein>
    <submittedName>
        <fullName evidence="1">Uncharacterized protein</fullName>
    </submittedName>
</protein>
<organism evidence="1 2">
    <name type="scientific">Trichinella patagoniensis</name>
    <dbReference type="NCBI Taxonomy" id="990121"/>
    <lineage>
        <taxon>Eukaryota</taxon>
        <taxon>Metazoa</taxon>
        <taxon>Ecdysozoa</taxon>
        <taxon>Nematoda</taxon>
        <taxon>Enoplea</taxon>
        <taxon>Dorylaimia</taxon>
        <taxon>Trichinellida</taxon>
        <taxon>Trichinellidae</taxon>
        <taxon>Trichinella</taxon>
    </lineage>
</organism>
<reference evidence="1 2" key="1">
    <citation type="submission" date="2015-01" db="EMBL/GenBank/DDBJ databases">
        <title>Evolution of Trichinella species and genotypes.</title>
        <authorList>
            <person name="Korhonen P.K."/>
            <person name="Edoardo P."/>
            <person name="Giuseppe L.R."/>
            <person name="Gasser R.B."/>
        </authorList>
    </citation>
    <scope>NUCLEOTIDE SEQUENCE [LARGE SCALE GENOMIC DNA]</scope>
    <source>
        <strain evidence="1">ISS2496</strain>
    </source>
</reference>
<name>A0A0V0Z8X1_9BILA</name>
<sequence length="66" mass="8016">MYYFDIWMFFPFVQYSSKCWCIFYSRCHSGELRLSIGIDLHSHYSCWWLIKACSCCIIFAISICYK</sequence>
<evidence type="ECO:0000313" key="2">
    <source>
        <dbReference type="Proteomes" id="UP000054783"/>
    </source>
</evidence>
<dbReference type="EMBL" id="JYDQ01000300">
    <property type="protein sequence ID" value="KRY08929.1"/>
    <property type="molecule type" value="Genomic_DNA"/>
</dbReference>
<keyword evidence="2" id="KW-1185">Reference proteome</keyword>
<dbReference type="Proteomes" id="UP000054783">
    <property type="component" value="Unassembled WGS sequence"/>
</dbReference>